<reference evidence="2 3" key="2">
    <citation type="journal article" date="2021" name="Int. J. Syst. Evol. Microbiol.">
        <title>Isolation and Polyphasic Characterization of Desulfuromonas versatilis sp. Nov., an Electrogenic Bacteria Capable of Versatile Metabolism Isolated from a Graphene Oxide-Reducing Enrichment Culture.</title>
        <authorList>
            <person name="Xie L."/>
            <person name="Yoshida N."/>
            <person name="Ishii S."/>
            <person name="Meng L."/>
        </authorList>
    </citation>
    <scope>NUCLEOTIDE SEQUENCE [LARGE SCALE GENOMIC DNA]</scope>
    <source>
        <strain evidence="2 3">NIT-T3</strain>
    </source>
</reference>
<dbReference type="PANTHER" id="PTHR33215">
    <property type="entry name" value="PROTEIN DISTAL ANTENNA"/>
    <property type="match status" value="1"/>
</dbReference>
<dbReference type="Gene3D" id="1.10.10.60">
    <property type="entry name" value="Homeodomain-like"/>
    <property type="match status" value="1"/>
</dbReference>
<reference evidence="2 3" key="1">
    <citation type="journal article" date="2016" name="C (Basel)">
        <title>Selective Growth of and Electricity Production by Marine Exoelectrogenic Bacteria in Self-Aggregated Hydrogel of Microbially Reduced Graphene Oxide.</title>
        <authorList>
            <person name="Yoshida N."/>
            <person name="Goto Y."/>
            <person name="Miyata Y."/>
        </authorList>
    </citation>
    <scope>NUCLEOTIDE SEQUENCE [LARGE SCALE GENOMIC DNA]</scope>
    <source>
        <strain evidence="2 3">NIT-T3</strain>
    </source>
</reference>
<gene>
    <name evidence="2" type="ORF">DESUT3_40670</name>
</gene>
<dbReference type="InterPro" id="IPR009057">
    <property type="entry name" value="Homeodomain-like_sf"/>
</dbReference>
<keyword evidence="3" id="KW-1185">Reference proteome</keyword>
<dbReference type="InterPro" id="IPR002514">
    <property type="entry name" value="Transposase_8"/>
</dbReference>
<evidence type="ECO:0000313" key="2">
    <source>
        <dbReference type="EMBL" id="BCR06998.1"/>
    </source>
</evidence>
<dbReference type="EMBL" id="AP024355">
    <property type="protein sequence ID" value="BCR06998.1"/>
    <property type="molecule type" value="Genomic_DNA"/>
</dbReference>
<evidence type="ECO:0000313" key="3">
    <source>
        <dbReference type="Proteomes" id="UP001319827"/>
    </source>
</evidence>
<accession>A0ABM8HYC9</accession>
<sequence length="127" mass="14284">MTRGPNGRYSKEFRREAVKLVVEGGMSAYEASRQLSLPKSTLENWVRAFKAGKLGGIGGQQRPLTEVEQELDRVKRELAQVKQERDILKNHPGAELSFVRAETFIGAMLPCTAERRGRPLFGVVFPR</sequence>
<name>A0ABM8HYC9_9BACT</name>
<dbReference type="InterPro" id="IPR051839">
    <property type="entry name" value="RD_transcriptional_regulator"/>
</dbReference>
<dbReference type="SUPFAM" id="SSF46689">
    <property type="entry name" value="Homeodomain-like"/>
    <property type="match status" value="1"/>
</dbReference>
<organism evidence="2 3">
    <name type="scientific">Desulfuromonas versatilis</name>
    <dbReference type="NCBI Taxonomy" id="2802975"/>
    <lineage>
        <taxon>Bacteria</taxon>
        <taxon>Pseudomonadati</taxon>
        <taxon>Thermodesulfobacteriota</taxon>
        <taxon>Desulfuromonadia</taxon>
        <taxon>Desulfuromonadales</taxon>
        <taxon>Desulfuromonadaceae</taxon>
        <taxon>Desulfuromonas</taxon>
    </lineage>
</organism>
<dbReference type="PANTHER" id="PTHR33215:SF13">
    <property type="entry name" value="PROTEIN DISTAL ANTENNA"/>
    <property type="match status" value="1"/>
</dbReference>
<evidence type="ECO:0000256" key="1">
    <source>
        <dbReference type="SAM" id="Coils"/>
    </source>
</evidence>
<proteinExistence type="predicted"/>
<evidence type="ECO:0008006" key="4">
    <source>
        <dbReference type="Google" id="ProtNLM"/>
    </source>
</evidence>
<feature type="coiled-coil region" evidence="1">
    <location>
        <begin position="64"/>
        <end position="91"/>
    </location>
</feature>
<keyword evidence="1" id="KW-0175">Coiled coil</keyword>
<dbReference type="Proteomes" id="UP001319827">
    <property type="component" value="Chromosome"/>
</dbReference>
<dbReference type="Pfam" id="PF01527">
    <property type="entry name" value="HTH_Tnp_1"/>
    <property type="match status" value="1"/>
</dbReference>
<protein>
    <recommendedName>
        <fullName evidence="4">Transposase</fullName>
    </recommendedName>
</protein>